<evidence type="ECO:0000256" key="2">
    <source>
        <dbReference type="SAM" id="MobiDB-lite"/>
    </source>
</evidence>
<feature type="compositionally biased region" description="Low complexity" evidence="2">
    <location>
        <begin position="1141"/>
        <end position="1159"/>
    </location>
</feature>
<feature type="compositionally biased region" description="Polar residues" evidence="2">
    <location>
        <begin position="1660"/>
        <end position="1685"/>
    </location>
</feature>
<feature type="compositionally biased region" description="Polar residues" evidence="2">
    <location>
        <begin position="375"/>
        <end position="392"/>
    </location>
</feature>
<accession>A0A7M7P512</accession>
<feature type="compositionally biased region" description="Basic and acidic residues" evidence="2">
    <location>
        <begin position="1633"/>
        <end position="1658"/>
    </location>
</feature>
<dbReference type="EnsemblMetazoa" id="XM_030990583">
    <property type="protein sequence ID" value="XP_030846443"/>
    <property type="gene ID" value="LOC100891869"/>
</dbReference>
<feature type="compositionally biased region" description="Pro residues" evidence="2">
    <location>
        <begin position="588"/>
        <end position="620"/>
    </location>
</feature>
<feature type="compositionally biased region" description="Low complexity" evidence="2">
    <location>
        <begin position="290"/>
        <end position="304"/>
    </location>
</feature>
<feature type="compositionally biased region" description="Polar residues" evidence="2">
    <location>
        <begin position="1277"/>
        <end position="1294"/>
    </location>
</feature>
<feature type="compositionally biased region" description="Basic and acidic residues" evidence="2">
    <location>
        <begin position="1414"/>
        <end position="1434"/>
    </location>
</feature>
<feature type="compositionally biased region" description="Polar residues" evidence="2">
    <location>
        <begin position="1586"/>
        <end position="1602"/>
    </location>
</feature>
<evidence type="ECO:0000313" key="5">
    <source>
        <dbReference type="Proteomes" id="UP000007110"/>
    </source>
</evidence>
<feature type="compositionally biased region" description="Basic and acidic residues" evidence="2">
    <location>
        <begin position="869"/>
        <end position="915"/>
    </location>
</feature>
<feature type="compositionally biased region" description="Low complexity" evidence="2">
    <location>
        <begin position="217"/>
        <end position="228"/>
    </location>
</feature>
<dbReference type="InterPro" id="IPR051825">
    <property type="entry name" value="SRCIN1"/>
</dbReference>
<dbReference type="Proteomes" id="UP000007110">
    <property type="component" value="Unassembled WGS sequence"/>
</dbReference>
<sequence length="1745" mass="189769">MEYLKRKYPEHSDRIQGRAAEAPVNGVFCETDLDNMDNMDTMSEINTEATGFSRGGRLRSSMPVIRPTVNMTKERPLGLVYLQYKNETKRGLMPNEVTGIDTVRALYVRAFPKQLNMEMLEKPVRKIYIKDPATEIFYELEDSNEIMDRSVLKIYEPGFVEDPNAPGPSSPRSTTSTPVELDYYSEPEVDHQKRDVRKNRYNTMTLPRNMHFMQTQEGEGAKPAPAGGSLNPSPEKKQSQSMENFRRGVPERSSASLQRPAAHTQAFQRLTPERATLGGPVSRGGPGGPHPHQGPYGRRGQPYPGNQPQQHGGSSTMPRRMPPPSGHEGGPGPGMGPRPQGGSSTMPRQHQRGGQAVVDGGSRPGSRPSSADMVSRSQNSTPVTKVMQNQVMSAPMPNGHPRQRGAPPQHHRDQTPPGRPLGGQHATLPRNGAPGMRQPIPNGMGPQHRGQPPLRRHGSHDGTFSHGRPQSAPTVDGAVGPRPGVHPGAQRPFSQPAPRMGPAQRPQPGPGEEGTSERISAMEQQIANLAGMVRSVIGTHNGAPRQGRPQQEAAQRPPNDRPTPPMRTDSAQVQARTPTPQQQQQQQQPPPQSRTPVPQQPPARPPGPQSPARPPGPQSPRPSSHPGTGVTGRPGVHPGGVNVQRCAMVLKHRTTDLRMQLKQIRKMHLNMVQQVNNNFRSTSHKIRLALEGAPGTDSHPIRNQRARVHQEYIKYLQTQEMIERDLRILDENVDKLREKTINNRGSVDMDSLEQQAQVLGNCSRGIAEQKVNFPVLSEKLKTVQEGEMEVVVREENWMKHEPQRLDDHFKRCKKITSTLYTLKRMAATNDEPYVVSPSSPTIAPTITPTVTASRQVVRVESAPLPTSSEAKRETVESYQDDNVRHDLPHRFRSPMEQDQFEHTLSGKREDLRRTNNVEANQTRQRNYLRELFDQENHDSMTPIITPEKAAKREAQKEAAGVQKKGPPPPPPPRKHFPASPASPEQANKKISWSSSTSTSQPKVPSEEVVVGGKVESESEAVVESMPEPESESQAVKDRVGDEGDGGAGGHKTLSNASSTSAGCLINAVTAAVDPPPITSTTKAHETSKSTPSLGATEFTTPKEINGSFHSQTLVTVGNGGVAHSNGKVGKDKSHTKRSFLSRSPSKSGQQGSSSNSSVKSKSKKMGGALARLLRRDHEKGDSSQKANSPSPSEVGPPPKPPRGCMDSPTTRAKKILVTAASENNINNNAKQITIPEKPGQRSGQVTNQGRMAKSAENICLSSSPENDMYPPEGIYNVQRQQIIQDPNSTHSSPVRSPVFVSISGPRRTQSDSAGQLPRASPSSVEIKRRETDPAVRPKTHQPSASAGNDENLRTIQLKAQYAKLRQMQLQNVQRDRKAVQIPDVKQVNGPNPQPLVIAISKPTNLEDNPTAATDHNKPTELAHHGSSPTKKEIKSPPPVAAKPSARKSIKTTTTTVTTQSYQLADVNQALDDLESLMVKATDTDDMDDSNVIQESTPSSPNGTIQKPVHAHIRLPQSPPRSFATKPKPLSPKGEAAKVGGKSSAFKPIKKASLPTTNSAVASLSISLSQPSKAPSSPNKAAKSDKSGQSQETVKPQSENSALSAVKSPDEKRAVRIVVTEAEADIKQTTVGDAKSRVNDVNAKDAGEKEESEHSDKDININLSGKTTPTKTDLDSSTQSNVTNGHSDGGEQNPEDERVSKTNVTDVNDEKKVVKSAAVDDSTKSDYVTEIKTTFVNGIIEETFIN</sequence>
<proteinExistence type="predicted"/>
<evidence type="ECO:0000259" key="3">
    <source>
        <dbReference type="Pfam" id="PF03915"/>
    </source>
</evidence>
<dbReference type="OMA" id="RDVINEP"/>
<feature type="domain" description="Actin interacting protein 3-like C-terminal" evidence="3">
    <location>
        <begin position="81"/>
        <end position="173"/>
    </location>
</feature>
<feature type="compositionally biased region" description="Polar residues" evidence="2">
    <location>
        <begin position="1401"/>
        <end position="1413"/>
    </location>
</feature>
<feature type="compositionally biased region" description="Polar residues" evidence="2">
    <location>
        <begin position="1490"/>
        <end position="1504"/>
    </location>
</feature>
<dbReference type="InParanoid" id="A0A7M7P512"/>
<feature type="compositionally biased region" description="Polar residues" evidence="2">
    <location>
        <begin position="306"/>
        <end position="316"/>
    </location>
</feature>
<protein>
    <recommendedName>
        <fullName evidence="3">Actin interacting protein 3-like C-terminal domain-containing protein</fullName>
    </recommendedName>
</protein>
<feature type="compositionally biased region" description="Basic and acidic residues" evidence="2">
    <location>
        <begin position="1325"/>
        <end position="1335"/>
    </location>
</feature>
<keyword evidence="1" id="KW-0175">Coiled coil</keyword>
<feature type="region of interest" description="Disordered" evidence="2">
    <location>
        <begin position="1479"/>
        <end position="1706"/>
    </location>
</feature>
<evidence type="ECO:0000313" key="4">
    <source>
        <dbReference type="EnsemblMetazoa" id="XP_030846444"/>
    </source>
</evidence>
<feature type="compositionally biased region" description="Polar residues" evidence="2">
    <location>
        <begin position="1088"/>
        <end position="1099"/>
    </location>
</feature>
<feature type="compositionally biased region" description="Basic and acidic residues" evidence="2">
    <location>
        <begin position="1173"/>
        <end position="1182"/>
    </location>
</feature>
<dbReference type="GeneID" id="100891869"/>
<reference evidence="5" key="1">
    <citation type="submission" date="2015-02" db="EMBL/GenBank/DDBJ databases">
        <title>Genome sequencing for Strongylocentrotus purpuratus.</title>
        <authorList>
            <person name="Murali S."/>
            <person name="Liu Y."/>
            <person name="Vee V."/>
            <person name="English A."/>
            <person name="Wang M."/>
            <person name="Skinner E."/>
            <person name="Han Y."/>
            <person name="Muzny D.M."/>
            <person name="Worley K.C."/>
            <person name="Gibbs R.A."/>
        </authorList>
    </citation>
    <scope>NUCLEOTIDE SEQUENCE</scope>
</reference>
<feature type="compositionally biased region" description="Polar residues" evidence="2">
    <location>
        <begin position="1220"/>
        <end position="1231"/>
    </location>
</feature>
<evidence type="ECO:0000256" key="1">
    <source>
        <dbReference type="ARBA" id="ARBA00023054"/>
    </source>
</evidence>
<dbReference type="KEGG" id="spu:100891869"/>
<feature type="region of interest" description="Disordered" evidence="2">
    <location>
        <begin position="949"/>
        <end position="1058"/>
    </location>
</feature>
<feature type="compositionally biased region" description="Polar residues" evidence="2">
    <location>
        <begin position="1553"/>
        <end position="1578"/>
    </location>
</feature>
<dbReference type="PANTHER" id="PTHR22741:SF10">
    <property type="entry name" value="COILED-COIL DOMAIN-CONTAINING PROTEIN CG32809"/>
    <property type="match status" value="1"/>
</dbReference>
<organism evidence="4 5">
    <name type="scientific">Strongylocentrotus purpuratus</name>
    <name type="common">Purple sea urchin</name>
    <dbReference type="NCBI Taxonomy" id="7668"/>
    <lineage>
        <taxon>Eukaryota</taxon>
        <taxon>Metazoa</taxon>
        <taxon>Echinodermata</taxon>
        <taxon>Eleutherozoa</taxon>
        <taxon>Echinozoa</taxon>
        <taxon>Echinoidea</taxon>
        <taxon>Euechinoidea</taxon>
        <taxon>Echinacea</taxon>
        <taxon>Camarodonta</taxon>
        <taxon>Echinidea</taxon>
        <taxon>Strongylocentrotidae</taxon>
        <taxon>Strongylocentrotus</taxon>
    </lineage>
</organism>
<name>A0A7M7P512_STRPU</name>
<dbReference type="EnsemblMetazoa" id="XM_030990584">
    <property type="protein sequence ID" value="XP_030846444"/>
    <property type="gene ID" value="LOC100891869"/>
</dbReference>
<feature type="compositionally biased region" description="Basic and acidic residues" evidence="2">
    <location>
        <begin position="234"/>
        <end position="250"/>
    </location>
</feature>
<feature type="compositionally biased region" description="Low complexity" evidence="2">
    <location>
        <begin position="991"/>
        <end position="1027"/>
    </location>
</feature>
<dbReference type="Gene3D" id="1.20.58.1540">
    <property type="entry name" value="Actin interacting protein 3, C-terminal domain"/>
    <property type="match status" value="1"/>
</dbReference>
<feature type="region of interest" description="Disordered" evidence="2">
    <location>
        <begin position="159"/>
        <end position="178"/>
    </location>
</feature>
<feature type="region of interest" description="Disordered" evidence="2">
    <location>
        <begin position="1071"/>
        <end position="1352"/>
    </location>
</feature>
<reference evidence="4" key="2">
    <citation type="submission" date="2021-01" db="UniProtKB">
        <authorList>
            <consortium name="EnsemblMetazoa"/>
        </authorList>
    </citation>
    <scope>IDENTIFICATION</scope>
</reference>
<dbReference type="GO" id="GO:0005737">
    <property type="term" value="C:cytoplasm"/>
    <property type="evidence" value="ECO:0000318"/>
    <property type="project" value="GO_Central"/>
</dbReference>
<feature type="region of interest" description="Disordered" evidence="2">
    <location>
        <begin position="217"/>
        <end position="640"/>
    </location>
</feature>
<feature type="compositionally biased region" description="Low complexity" evidence="2">
    <location>
        <begin position="360"/>
        <end position="370"/>
    </location>
</feature>
<dbReference type="RefSeq" id="XP_030846443.1">
    <property type="nucleotide sequence ID" value="XM_030990583.1"/>
</dbReference>
<dbReference type="InterPro" id="IPR022782">
    <property type="entry name" value="AIP3-like_C"/>
</dbReference>
<keyword evidence="5" id="KW-1185">Reference proteome</keyword>
<dbReference type="SUPFAM" id="SSF81995">
    <property type="entry name" value="beta-sandwich domain of Sec23/24"/>
    <property type="match status" value="1"/>
</dbReference>
<dbReference type="PANTHER" id="PTHR22741">
    <property type="entry name" value="P140CAP/SNIP-RELATED"/>
    <property type="match status" value="1"/>
</dbReference>
<dbReference type="RefSeq" id="XP_030846444.1">
    <property type="nucleotide sequence ID" value="XM_030990584.1"/>
</dbReference>
<feature type="compositionally biased region" description="Low complexity" evidence="2">
    <location>
        <begin position="571"/>
        <end position="587"/>
    </location>
</feature>
<feature type="region of interest" description="Disordered" evidence="2">
    <location>
        <begin position="1401"/>
        <end position="1456"/>
    </location>
</feature>
<feature type="region of interest" description="Disordered" evidence="2">
    <location>
        <begin position="860"/>
        <end position="924"/>
    </location>
</feature>
<dbReference type="Pfam" id="PF03915">
    <property type="entry name" value="AIP3"/>
    <property type="match status" value="1"/>
</dbReference>
<dbReference type="OrthoDB" id="6022652at2759"/>